<reference evidence="3 4" key="1">
    <citation type="submission" date="2016-04" db="EMBL/GenBank/DDBJ databases">
        <title>A degradative enzymes factory behind the ericoid mycorrhizal symbiosis.</title>
        <authorList>
            <consortium name="DOE Joint Genome Institute"/>
            <person name="Martino E."/>
            <person name="Morin E."/>
            <person name="Grelet G."/>
            <person name="Kuo A."/>
            <person name="Kohler A."/>
            <person name="Daghino S."/>
            <person name="Barry K."/>
            <person name="Choi C."/>
            <person name="Cichocki N."/>
            <person name="Clum A."/>
            <person name="Copeland A."/>
            <person name="Hainaut M."/>
            <person name="Haridas S."/>
            <person name="Labutti K."/>
            <person name="Lindquist E."/>
            <person name="Lipzen A."/>
            <person name="Khouja H.-R."/>
            <person name="Murat C."/>
            <person name="Ohm R."/>
            <person name="Olson A."/>
            <person name="Spatafora J."/>
            <person name="Veneault-Fourrey C."/>
            <person name="Henrissat B."/>
            <person name="Grigoriev I."/>
            <person name="Martin F."/>
            <person name="Perotto S."/>
        </authorList>
    </citation>
    <scope>NUCLEOTIDE SEQUENCE [LARGE SCALE GENOMIC DNA]</scope>
    <source>
        <strain evidence="3 4">E</strain>
    </source>
</reference>
<evidence type="ECO:0000313" key="4">
    <source>
        <dbReference type="Proteomes" id="UP000235371"/>
    </source>
</evidence>
<keyword evidence="1" id="KW-0175">Coiled coil</keyword>
<dbReference type="AlphaFoldDB" id="A0A2J6T609"/>
<accession>A0A2J6T609</accession>
<name>A0A2J6T609_9HELO</name>
<keyword evidence="4" id="KW-1185">Reference proteome</keyword>
<sequence length="202" mass="22193">MPSPFDALVTPTALSPTDVNVGAMHPNPIQETHTARVSILAHGDQSMALDPIDQLNRLNLFELIPNIRTKDEIIRALQSENKQVKAENKQLGADVRRLKNISEQRKDALLKCGEEMDAMNNRLFKLLKVETQLKKLQKVVGEALEPVGENRGEDIVENSGEGGEAKGPQGKRGKGKGAKREVENEDEEIEGFGPNKGARVAE</sequence>
<feature type="region of interest" description="Disordered" evidence="2">
    <location>
        <begin position="150"/>
        <end position="202"/>
    </location>
</feature>
<dbReference type="GeneID" id="36591369"/>
<proteinExistence type="predicted"/>
<dbReference type="InParanoid" id="A0A2J6T609"/>
<protein>
    <submittedName>
        <fullName evidence="3">Uncharacterized protein</fullName>
    </submittedName>
</protein>
<evidence type="ECO:0000256" key="2">
    <source>
        <dbReference type="SAM" id="MobiDB-lite"/>
    </source>
</evidence>
<dbReference type="EMBL" id="KZ613822">
    <property type="protein sequence ID" value="PMD58449.1"/>
    <property type="molecule type" value="Genomic_DNA"/>
</dbReference>
<dbReference type="OrthoDB" id="3563173at2759"/>
<evidence type="ECO:0000256" key="1">
    <source>
        <dbReference type="SAM" id="Coils"/>
    </source>
</evidence>
<feature type="coiled-coil region" evidence="1">
    <location>
        <begin position="67"/>
        <end position="101"/>
    </location>
</feature>
<gene>
    <name evidence="3" type="ORF">K444DRAFT_631045</name>
</gene>
<organism evidence="3 4">
    <name type="scientific">Hyaloscypha bicolor E</name>
    <dbReference type="NCBI Taxonomy" id="1095630"/>
    <lineage>
        <taxon>Eukaryota</taxon>
        <taxon>Fungi</taxon>
        <taxon>Dikarya</taxon>
        <taxon>Ascomycota</taxon>
        <taxon>Pezizomycotina</taxon>
        <taxon>Leotiomycetes</taxon>
        <taxon>Helotiales</taxon>
        <taxon>Hyaloscyphaceae</taxon>
        <taxon>Hyaloscypha</taxon>
        <taxon>Hyaloscypha bicolor</taxon>
    </lineage>
</organism>
<dbReference type="RefSeq" id="XP_024735353.1">
    <property type="nucleotide sequence ID" value="XM_024883292.1"/>
</dbReference>
<evidence type="ECO:0000313" key="3">
    <source>
        <dbReference type="EMBL" id="PMD58449.1"/>
    </source>
</evidence>
<dbReference type="Proteomes" id="UP000235371">
    <property type="component" value="Unassembled WGS sequence"/>
</dbReference>